<comment type="subcellular location">
    <subcellularLocation>
        <location evidence="1 11">Cytoplasm</location>
    </subcellularLocation>
</comment>
<dbReference type="FunFam" id="3.10.20.90:FF:000370">
    <property type="entry name" value="Autophagy protein 5"/>
    <property type="match status" value="1"/>
</dbReference>
<keyword evidence="6 11" id="KW-1017">Isopeptide bond</keyword>
<accession>A0A1J7GQ43</accession>
<dbReference type="InterPro" id="IPR042526">
    <property type="entry name" value="Atg5_HR"/>
</dbReference>
<dbReference type="InterPro" id="IPR007239">
    <property type="entry name" value="Atg5"/>
</dbReference>
<reference evidence="15 16" key="1">
    <citation type="journal article" date="2017" name="Plant Biotechnol. J.">
        <title>A comprehensive draft genome sequence for lupin (Lupinus angustifolius), an emerging health food: insights into plant-microbe interactions and legume evolution.</title>
        <authorList>
            <person name="Hane J.K."/>
            <person name="Ming Y."/>
            <person name="Kamphuis L.G."/>
            <person name="Nelson M.N."/>
            <person name="Garg G."/>
            <person name="Atkins C.A."/>
            <person name="Bayer P.E."/>
            <person name="Bravo A."/>
            <person name="Bringans S."/>
            <person name="Cannon S."/>
            <person name="Edwards D."/>
            <person name="Foley R."/>
            <person name="Gao L.L."/>
            <person name="Harrison M.J."/>
            <person name="Huang W."/>
            <person name="Hurgobin B."/>
            <person name="Li S."/>
            <person name="Liu C.W."/>
            <person name="McGrath A."/>
            <person name="Morahan G."/>
            <person name="Murray J."/>
            <person name="Weller J."/>
            <person name="Jian J."/>
            <person name="Singh K.B."/>
        </authorList>
    </citation>
    <scope>NUCLEOTIDE SEQUENCE [LARGE SCALE GENOMIC DNA]</scope>
    <source>
        <strain evidence="16">cv. Tanjil</strain>
        <tissue evidence="15">Whole plant</tissue>
    </source>
</reference>
<dbReference type="GO" id="GO:0061908">
    <property type="term" value="C:phagophore"/>
    <property type="evidence" value="ECO:0007669"/>
    <property type="project" value="TreeGrafter"/>
</dbReference>
<proteinExistence type="inferred from homology"/>
<keyword evidence="16" id="KW-1185">Reference proteome</keyword>
<dbReference type="PANTHER" id="PTHR13040">
    <property type="entry name" value="AUTOPHAGY PROTEIN 5"/>
    <property type="match status" value="1"/>
</dbReference>
<dbReference type="InterPro" id="IPR048940">
    <property type="entry name" value="ATG5_HBR"/>
</dbReference>
<dbReference type="FunFam" id="3.10.20.620:FF:000002">
    <property type="entry name" value="Autophagy protein 5"/>
    <property type="match status" value="1"/>
</dbReference>
<dbReference type="FunFam" id="1.10.246.190:FF:000002">
    <property type="entry name" value="Autophagy protein 5"/>
    <property type="match status" value="1"/>
</dbReference>
<dbReference type="OMA" id="FPLKWYI"/>
<evidence type="ECO:0000313" key="15">
    <source>
        <dbReference type="EMBL" id="OIW02631.1"/>
    </source>
</evidence>
<evidence type="ECO:0000259" key="14">
    <source>
        <dbReference type="Pfam" id="PF20638"/>
    </source>
</evidence>
<feature type="domain" description="Autophagy protein ATG5 UblB" evidence="12">
    <location>
        <begin position="205"/>
        <end position="338"/>
    </location>
</feature>
<dbReference type="AlphaFoldDB" id="A0A1J7GQ43"/>
<keyword evidence="5 11" id="KW-0963">Cytoplasm</keyword>
<dbReference type="InterPro" id="IPR042527">
    <property type="entry name" value="Atg5_UblA_dom_sf"/>
</dbReference>
<keyword evidence="4 11" id="KW-0813">Transport</keyword>
<dbReference type="GO" id="GO:0015031">
    <property type="term" value="P:protein transport"/>
    <property type="evidence" value="ECO:0007669"/>
    <property type="project" value="UniProtKB-KW"/>
</dbReference>
<dbReference type="GO" id="GO:0034045">
    <property type="term" value="C:phagophore assembly site membrane"/>
    <property type="evidence" value="ECO:0007669"/>
    <property type="project" value="TreeGrafter"/>
</dbReference>
<evidence type="ECO:0000256" key="3">
    <source>
        <dbReference type="ARBA" id="ARBA00015616"/>
    </source>
</evidence>
<sequence length="349" mass="39413">MSEAQKLVWEGSIPLQIHLHQSQVTTLPPPPPALVLAPRIGYLPLLISLIKPYFSSTLPPGVDTIWFEYKGLPLKWYIPTGVLFDLLCTEPERPWNLTVHFRGYPSNLLLPCEGEDSVKWSFINSLKEAAYVMNGNSKNIMNMSQPDQVELWHSVFSGNLESYHRVSSKLKLGTFENEYTDSINSAISQRSTEETHGAGQMKTGRIPVRLYAWTVGEDFDDLEDAPQIDNWDKVSYINRPVEIHKEDGKHFSLNDAVKSILPEFFPASTFVNEGDASINQNTGEEGDDTCDPVSSFHPLDKAEIKLVRIQGIEPKLEIPFSWVVSNLMNPEYFLHMCVCLKVSEANAMQ</sequence>
<dbReference type="STRING" id="3871.A0A1J7GQ43"/>
<evidence type="ECO:0000256" key="6">
    <source>
        <dbReference type="ARBA" id="ARBA00022499"/>
    </source>
</evidence>
<dbReference type="GO" id="GO:0034727">
    <property type="term" value="P:piecemeal microautophagy of the nucleus"/>
    <property type="evidence" value="ECO:0007669"/>
    <property type="project" value="TreeGrafter"/>
</dbReference>
<keyword evidence="8" id="KW-0653">Protein transport</keyword>
<feature type="domain" description="Autophagy protein ATG5 alpha-helical bundle region" evidence="13">
    <location>
        <begin position="115"/>
        <end position="171"/>
    </location>
</feature>
<dbReference type="Gene3D" id="3.10.20.90">
    <property type="entry name" value="Phosphatidylinositol 3-kinase Catalytic Subunit, Chain A, domain 1"/>
    <property type="match status" value="1"/>
</dbReference>
<evidence type="ECO:0000256" key="11">
    <source>
        <dbReference type="RuleBase" id="RU361202"/>
    </source>
</evidence>
<evidence type="ECO:0000259" key="13">
    <source>
        <dbReference type="Pfam" id="PF20637"/>
    </source>
</evidence>
<dbReference type="EMBL" id="CM007371">
    <property type="protein sequence ID" value="OIW02631.1"/>
    <property type="molecule type" value="Genomic_DNA"/>
</dbReference>
<evidence type="ECO:0000259" key="12">
    <source>
        <dbReference type="Pfam" id="PF04106"/>
    </source>
</evidence>
<evidence type="ECO:0000256" key="5">
    <source>
        <dbReference type="ARBA" id="ARBA00022490"/>
    </source>
</evidence>
<dbReference type="GO" id="GO:0006995">
    <property type="term" value="P:cellular response to nitrogen starvation"/>
    <property type="evidence" value="ECO:0007669"/>
    <property type="project" value="TreeGrafter"/>
</dbReference>
<protein>
    <recommendedName>
        <fullName evidence="3 11">Autophagy protein 5</fullName>
    </recommendedName>
</protein>
<dbReference type="InterPro" id="IPR048318">
    <property type="entry name" value="ATG5_UblB"/>
</dbReference>
<feature type="domain" description="Autophagy protein ATG5 UblA" evidence="14">
    <location>
        <begin position="8"/>
        <end position="101"/>
    </location>
</feature>
<dbReference type="Pfam" id="PF20638">
    <property type="entry name" value="ATG5_UblA"/>
    <property type="match status" value="1"/>
</dbReference>
<evidence type="ECO:0000256" key="10">
    <source>
        <dbReference type="ARBA" id="ARBA00063412"/>
    </source>
</evidence>
<evidence type="ECO:0000256" key="4">
    <source>
        <dbReference type="ARBA" id="ARBA00022448"/>
    </source>
</evidence>
<dbReference type="GO" id="GO:0000422">
    <property type="term" value="P:autophagy of mitochondrion"/>
    <property type="evidence" value="ECO:0007669"/>
    <property type="project" value="TreeGrafter"/>
</dbReference>
<dbReference type="GO" id="GO:0034274">
    <property type="term" value="C:Atg12-Atg5-Atg16 complex"/>
    <property type="evidence" value="ECO:0007669"/>
    <property type="project" value="TreeGrafter"/>
</dbReference>
<dbReference type="Gene3D" id="1.10.246.190">
    <property type="entry name" value="Autophagy protein Apg5, helix rich domain"/>
    <property type="match status" value="1"/>
</dbReference>
<evidence type="ECO:0000313" key="16">
    <source>
        <dbReference type="Proteomes" id="UP000188354"/>
    </source>
</evidence>
<dbReference type="Pfam" id="PF04106">
    <property type="entry name" value="ATG5_UblB"/>
    <property type="match status" value="1"/>
</dbReference>
<dbReference type="InterPro" id="IPR048939">
    <property type="entry name" value="ATG5_UblA"/>
</dbReference>
<dbReference type="Proteomes" id="UP000188354">
    <property type="component" value="Chromosome LG11"/>
</dbReference>
<keyword evidence="7 11" id="KW-0832">Ubl conjugation</keyword>
<comment type="function">
    <text evidence="11">Required for autophagy.</text>
</comment>
<dbReference type="Pfam" id="PF20637">
    <property type="entry name" value="ATG5_HBR"/>
    <property type="match status" value="1"/>
</dbReference>
<name>A0A1J7GQ43_LUPAN</name>
<gene>
    <name evidence="15" type="ORF">TanjilG_24082</name>
</gene>
<comment type="similarity">
    <text evidence="2 11">Belongs to the ATG5 family.</text>
</comment>
<evidence type="ECO:0000256" key="8">
    <source>
        <dbReference type="ARBA" id="ARBA00022927"/>
    </source>
</evidence>
<dbReference type="Gramene" id="OIW02631">
    <property type="protein sequence ID" value="OIW02631"/>
    <property type="gene ID" value="TanjilG_24082"/>
</dbReference>
<evidence type="ECO:0000256" key="7">
    <source>
        <dbReference type="ARBA" id="ARBA00022843"/>
    </source>
</evidence>
<evidence type="ECO:0000256" key="9">
    <source>
        <dbReference type="ARBA" id="ARBA00023006"/>
    </source>
</evidence>
<comment type="subunit">
    <text evidence="11">Conjugated with ATG12.</text>
</comment>
<organism evidence="15 16">
    <name type="scientific">Lupinus angustifolius</name>
    <name type="common">Narrow-leaved blue lupine</name>
    <dbReference type="NCBI Taxonomy" id="3871"/>
    <lineage>
        <taxon>Eukaryota</taxon>
        <taxon>Viridiplantae</taxon>
        <taxon>Streptophyta</taxon>
        <taxon>Embryophyta</taxon>
        <taxon>Tracheophyta</taxon>
        <taxon>Spermatophyta</taxon>
        <taxon>Magnoliopsida</taxon>
        <taxon>eudicotyledons</taxon>
        <taxon>Gunneridae</taxon>
        <taxon>Pentapetalae</taxon>
        <taxon>rosids</taxon>
        <taxon>fabids</taxon>
        <taxon>Fabales</taxon>
        <taxon>Fabaceae</taxon>
        <taxon>Papilionoideae</taxon>
        <taxon>50 kb inversion clade</taxon>
        <taxon>genistoids sensu lato</taxon>
        <taxon>core genistoids</taxon>
        <taxon>Genisteae</taxon>
        <taxon>Lupinus</taxon>
    </lineage>
</organism>
<dbReference type="Gene3D" id="3.10.20.620">
    <property type="match status" value="1"/>
</dbReference>
<evidence type="ECO:0000256" key="1">
    <source>
        <dbReference type="ARBA" id="ARBA00004496"/>
    </source>
</evidence>
<dbReference type="GO" id="GO:0019776">
    <property type="term" value="F:Atg8-family ligase activity"/>
    <property type="evidence" value="ECO:0007669"/>
    <property type="project" value="TreeGrafter"/>
</dbReference>
<dbReference type="GO" id="GO:0005776">
    <property type="term" value="C:autophagosome"/>
    <property type="evidence" value="ECO:0007669"/>
    <property type="project" value="TreeGrafter"/>
</dbReference>
<evidence type="ECO:0000256" key="2">
    <source>
        <dbReference type="ARBA" id="ARBA00006910"/>
    </source>
</evidence>
<dbReference type="GO" id="GO:0044233">
    <property type="term" value="C:mitochondria-associated endoplasmic reticulum membrane contact site"/>
    <property type="evidence" value="ECO:0007669"/>
    <property type="project" value="TreeGrafter"/>
</dbReference>
<comment type="subunit">
    <text evidence="10">Conjugated to ATG12.</text>
</comment>
<keyword evidence="9 11" id="KW-0072">Autophagy</keyword>
<dbReference type="PANTHER" id="PTHR13040:SF2">
    <property type="entry name" value="AUTOPHAGY PROTEIN 5"/>
    <property type="match status" value="1"/>
</dbReference>